<comment type="cofactor">
    <cofactor evidence="1">
        <name>[4Fe-4S] cluster</name>
        <dbReference type="ChEBI" id="CHEBI:49883"/>
    </cofactor>
</comment>
<dbReference type="NCBIfam" id="NF045702">
    <property type="entry name" value="rSAM_GDGT_ether"/>
    <property type="match status" value="1"/>
</dbReference>
<dbReference type="GO" id="GO:0046872">
    <property type="term" value="F:metal ion binding"/>
    <property type="evidence" value="ECO:0007669"/>
    <property type="project" value="UniProtKB-KW"/>
</dbReference>
<keyword evidence="4" id="KW-0479">Metal-binding</keyword>
<dbReference type="InterPro" id="IPR034474">
    <property type="entry name" value="Methyltransferase_Class_D"/>
</dbReference>
<dbReference type="Gene3D" id="3.20.20.70">
    <property type="entry name" value="Aldolase class I"/>
    <property type="match status" value="1"/>
</dbReference>
<dbReference type="CDD" id="cd01335">
    <property type="entry name" value="Radical_SAM"/>
    <property type="match status" value="1"/>
</dbReference>
<dbReference type="EMBL" id="MRZU01000002">
    <property type="protein sequence ID" value="OUJ19506.1"/>
    <property type="molecule type" value="Genomic_DNA"/>
</dbReference>
<evidence type="ECO:0000259" key="7">
    <source>
        <dbReference type="PROSITE" id="PS51918"/>
    </source>
</evidence>
<gene>
    <name evidence="8" type="ORF">AMET1_0177</name>
</gene>
<evidence type="ECO:0000313" key="8">
    <source>
        <dbReference type="EMBL" id="OUJ19506.1"/>
    </source>
</evidence>
<dbReference type="InterPro" id="IPR000385">
    <property type="entry name" value="MoaA_NifB_PqqE_Fe-S-bd_CS"/>
</dbReference>
<evidence type="ECO:0000256" key="2">
    <source>
        <dbReference type="ARBA" id="ARBA00022485"/>
    </source>
</evidence>
<dbReference type="Pfam" id="PF23545">
    <property type="entry name" value="Zn_ribbon_HMPTM"/>
    <property type="match status" value="1"/>
</dbReference>
<dbReference type="PANTHER" id="PTHR43306">
    <property type="entry name" value="7,8-DIHYDRO-6-HYDROXYMETHYLPTERIN DIMETHYLTRANSFERASE"/>
    <property type="match status" value="1"/>
</dbReference>
<keyword evidence="3" id="KW-0949">S-adenosyl-L-methionine</keyword>
<dbReference type="RefSeq" id="WP_086636601.1">
    <property type="nucleotide sequence ID" value="NZ_MRZU01000002.1"/>
</dbReference>
<dbReference type="SFLD" id="SFLDG01100">
    <property type="entry name" value="methyltransferase_(Class_D)"/>
    <property type="match status" value="1"/>
</dbReference>
<keyword evidence="8" id="KW-0808">Transferase</keyword>
<keyword evidence="9" id="KW-1185">Reference proteome</keyword>
<dbReference type="GO" id="GO:0032259">
    <property type="term" value="P:methylation"/>
    <property type="evidence" value="ECO:0007669"/>
    <property type="project" value="UniProtKB-KW"/>
</dbReference>
<dbReference type="PROSITE" id="PS51918">
    <property type="entry name" value="RADICAL_SAM"/>
    <property type="match status" value="1"/>
</dbReference>
<reference evidence="8 9" key="1">
    <citation type="submission" date="2016-12" db="EMBL/GenBank/DDBJ databases">
        <title>Discovery of methanogenic haloarchaea.</title>
        <authorList>
            <person name="Sorokin D.Y."/>
            <person name="Makarova K.S."/>
            <person name="Abbas B."/>
            <person name="Ferrer M."/>
            <person name="Golyshin P.N."/>
        </authorList>
    </citation>
    <scope>NUCLEOTIDE SEQUENCE [LARGE SCALE GENOMIC DNA]</scope>
    <source>
        <strain evidence="8">AMET1</strain>
    </source>
</reference>
<evidence type="ECO:0000256" key="1">
    <source>
        <dbReference type="ARBA" id="ARBA00001966"/>
    </source>
</evidence>
<dbReference type="Proteomes" id="UP000195137">
    <property type="component" value="Unassembled WGS sequence"/>
</dbReference>
<organism evidence="8 9">
    <name type="scientific">Methanonatronarchaeum thermophilum</name>
    <dbReference type="NCBI Taxonomy" id="1927129"/>
    <lineage>
        <taxon>Archaea</taxon>
        <taxon>Methanobacteriati</taxon>
        <taxon>Methanobacteriota</taxon>
        <taxon>Methanonatronarchaeia</taxon>
        <taxon>Methanonatronarchaeales</taxon>
        <taxon>Methanonatronarchaeaceae</taxon>
        <taxon>Methanonatronarchaeum</taxon>
    </lineage>
</organism>
<keyword evidence="6" id="KW-0411">Iron-sulfur</keyword>
<evidence type="ECO:0000256" key="6">
    <source>
        <dbReference type="ARBA" id="ARBA00023014"/>
    </source>
</evidence>
<dbReference type="GO" id="GO:0008168">
    <property type="term" value="F:methyltransferase activity"/>
    <property type="evidence" value="ECO:0007669"/>
    <property type="project" value="UniProtKB-KW"/>
</dbReference>
<dbReference type="PROSITE" id="PS01305">
    <property type="entry name" value="MOAA_NIFB_PQQE"/>
    <property type="match status" value="1"/>
</dbReference>
<dbReference type="InterPro" id="IPR056488">
    <property type="entry name" value="Zn_ribbon_HMPTM"/>
</dbReference>
<keyword evidence="5" id="KW-0408">Iron</keyword>
<dbReference type="OrthoDB" id="49555at2157"/>
<evidence type="ECO:0000256" key="3">
    <source>
        <dbReference type="ARBA" id="ARBA00022691"/>
    </source>
</evidence>
<evidence type="ECO:0000256" key="4">
    <source>
        <dbReference type="ARBA" id="ARBA00022723"/>
    </source>
</evidence>
<evidence type="ECO:0000256" key="5">
    <source>
        <dbReference type="ARBA" id="ARBA00023004"/>
    </source>
</evidence>
<proteinExistence type="predicted"/>
<comment type="caution">
    <text evidence="8">The sequence shown here is derived from an EMBL/GenBank/DDBJ whole genome shotgun (WGS) entry which is preliminary data.</text>
</comment>
<dbReference type="Pfam" id="PF04055">
    <property type="entry name" value="Radical_SAM"/>
    <property type="match status" value="1"/>
</dbReference>
<sequence>MLPKKTKSICPECKEVVEAEIRPVNGEVHLFKECSEHGEFSDVYWSDREMFERFNEYCYDGRGVNNPQTVVDHGCPSDCGLCPEHKSHTSLANIDLTNRCNLSCSFCFAHAEARGYVYEPSYETIVEMLRALRKEEPVPTPAVQFSGGEPTLREDLPKIVEKAKEMGFKQVQIATNGIKLGTDPELAKTLKEKELSTAYLHFDGLTEDVEPYLNIKKKAIQNCRKAGLGLVLVPTVIKGKNDDQLFKLIEFAAKNVDIIRGVNFQPIAFTGAASDEKERKNKRFTIPDLTKKLEQQSNQEIKQNDFYPVPSVIPISKVVEAFTEKPQVEFSSHPHCGAATYLFIHNNKITPINRFVDVKKFFQTLNNLANEIETGILFRMSDHLGNGRASKMSENIGKTKAVTKALRRINKTIDKQKQPEGLNFGQKIKRIFKEQNYDAVGDFHWDTLFIGTMHFQDNYNYDLQRTKRCVIHYATPDGQIIPFCAYNSGPTYRQKIEQKHSTPLKKWKEQKGEIEKYQEEKPECSQMKN</sequence>
<keyword evidence="2" id="KW-0004">4Fe-4S</keyword>
<dbReference type="SFLD" id="SFLDG01067">
    <property type="entry name" value="SPASM/twitch_domain_containing"/>
    <property type="match status" value="1"/>
</dbReference>
<dbReference type="InterPro" id="IPR034471">
    <property type="entry name" value="GDGT/MA_synthase"/>
</dbReference>
<protein>
    <submittedName>
        <fullName evidence="8">7,8-dihydro-6-hydroxymethylpterin dimethyltransferase</fullName>
    </submittedName>
</protein>
<dbReference type="InterPro" id="IPR013785">
    <property type="entry name" value="Aldolase_TIM"/>
</dbReference>
<dbReference type="InterPro" id="IPR058240">
    <property type="entry name" value="rSAM_sf"/>
</dbReference>
<keyword evidence="8" id="KW-0489">Methyltransferase</keyword>
<name>A0A1Y3GJD7_9EURY</name>
<dbReference type="SUPFAM" id="SSF102114">
    <property type="entry name" value="Radical SAM enzymes"/>
    <property type="match status" value="1"/>
</dbReference>
<dbReference type="SFLD" id="SFLDF00385">
    <property type="entry name" value="7_8-dihydro-6-hydroxymethylpte"/>
    <property type="match status" value="1"/>
</dbReference>
<accession>A0A1Y3GJD7</accession>
<dbReference type="GO" id="GO:0051539">
    <property type="term" value="F:4 iron, 4 sulfur cluster binding"/>
    <property type="evidence" value="ECO:0007669"/>
    <property type="project" value="UniProtKB-KW"/>
</dbReference>
<dbReference type="SFLD" id="SFLDS00029">
    <property type="entry name" value="Radical_SAM"/>
    <property type="match status" value="1"/>
</dbReference>
<feature type="domain" description="Radical SAM core" evidence="7">
    <location>
        <begin position="86"/>
        <end position="297"/>
    </location>
</feature>
<dbReference type="InterPro" id="IPR007197">
    <property type="entry name" value="rSAM"/>
</dbReference>
<dbReference type="AlphaFoldDB" id="A0A1Y3GJD7"/>
<dbReference type="PANTHER" id="PTHR43306:SF1">
    <property type="entry name" value="7,8-DIHYDRO-6-HYDROXYMETHYLPTERIN DIMETHYLTRANSFERASE"/>
    <property type="match status" value="1"/>
</dbReference>
<evidence type="ECO:0000313" key="9">
    <source>
        <dbReference type="Proteomes" id="UP000195137"/>
    </source>
</evidence>